<sequence>MKLAVATVLALGLMGPVTASAGSHTPEEAALDDVISGCIRIVAQGIPPVRALPGANEVDGKWKHVTDVSTTTFDPAENWCDIHLPSMAFDREAALDFVRNAMLAADITDLQSRDVGRVMAGLIGEVNGAWVHIGVGGGSGGSTGSQFIVKGQK</sequence>
<organism evidence="2 3">
    <name type="scientific">Pseudooceanicola batsensis (strain ATCC BAA-863 / DSM 15984 / KCTC 12145 / HTCC2597)</name>
    <name type="common">Oceanicola batsensis</name>
    <dbReference type="NCBI Taxonomy" id="252305"/>
    <lineage>
        <taxon>Bacteria</taxon>
        <taxon>Pseudomonadati</taxon>
        <taxon>Pseudomonadota</taxon>
        <taxon>Alphaproteobacteria</taxon>
        <taxon>Rhodobacterales</taxon>
        <taxon>Paracoccaceae</taxon>
        <taxon>Pseudooceanicola</taxon>
    </lineage>
</organism>
<dbReference type="STRING" id="252305.OB2597_09604"/>
<feature type="signal peptide" evidence="1">
    <location>
        <begin position="1"/>
        <end position="21"/>
    </location>
</feature>
<dbReference type="AlphaFoldDB" id="A3TV43"/>
<gene>
    <name evidence="2" type="ORF">OB2597_09604</name>
</gene>
<dbReference type="Proteomes" id="UP000004318">
    <property type="component" value="Unassembled WGS sequence"/>
</dbReference>
<protein>
    <submittedName>
        <fullName evidence="2">Uncharacterized protein</fullName>
    </submittedName>
</protein>
<dbReference type="RefSeq" id="WP_009806143.1">
    <property type="nucleotide sequence ID" value="NZ_CH724131.1"/>
</dbReference>
<keyword evidence="3" id="KW-1185">Reference proteome</keyword>
<feature type="chain" id="PRO_5002660340" evidence="1">
    <location>
        <begin position="22"/>
        <end position="153"/>
    </location>
</feature>
<name>A3TV43_PSEBH</name>
<keyword evidence="1" id="KW-0732">Signal</keyword>
<dbReference type="HOGENOM" id="CLU_1711374_0_0_5"/>
<dbReference type="EMBL" id="AAMO01000002">
    <property type="protein sequence ID" value="EAQ04389.1"/>
    <property type="molecule type" value="Genomic_DNA"/>
</dbReference>
<proteinExistence type="predicted"/>
<evidence type="ECO:0000256" key="1">
    <source>
        <dbReference type="SAM" id="SignalP"/>
    </source>
</evidence>
<comment type="caution">
    <text evidence="2">The sequence shown here is derived from an EMBL/GenBank/DDBJ whole genome shotgun (WGS) entry which is preliminary data.</text>
</comment>
<reference evidence="2 3" key="1">
    <citation type="journal article" date="2010" name="J. Bacteriol.">
        <title>Genome sequences of Oceanicola granulosus HTCC2516(T) and Oceanicola batsensis HTCC2597(TDelta).</title>
        <authorList>
            <person name="Thrash J.C."/>
            <person name="Cho J.C."/>
            <person name="Vergin K.L."/>
            <person name="Giovannoni S.J."/>
        </authorList>
    </citation>
    <scope>NUCLEOTIDE SEQUENCE [LARGE SCALE GENOMIC DNA]</scope>
    <source>
        <strain evidence="3">ATCC BAA-863 / DSM 15984 / KCTC 12145 / HTCC2597</strain>
    </source>
</reference>
<evidence type="ECO:0000313" key="2">
    <source>
        <dbReference type="EMBL" id="EAQ04389.1"/>
    </source>
</evidence>
<evidence type="ECO:0000313" key="3">
    <source>
        <dbReference type="Proteomes" id="UP000004318"/>
    </source>
</evidence>
<accession>A3TV43</accession>